<dbReference type="Proteomes" id="UP000271868">
    <property type="component" value="Unassembled WGS sequence"/>
</dbReference>
<organism evidence="1 2">
    <name type="scientific">Diaphorobacter nitroreducens</name>
    <dbReference type="NCBI Taxonomy" id="164759"/>
    <lineage>
        <taxon>Bacteria</taxon>
        <taxon>Pseudomonadati</taxon>
        <taxon>Pseudomonadota</taxon>
        <taxon>Betaproteobacteria</taxon>
        <taxon>Burkholderiales</taxon>
        <taxon>Comamonadaceae</taxon>
        <taxon>Diaphorobacter</taxon>
    </lineage>
</organism>
<gene>
    <name evidence="1" type="ORF">EDC60_1487</name>
</gene>
<evidence type="ECO:0000313" key="2">
    <source>
        <dbReference type="Proteomes" id="UP000271868"/>
    </source>
</evidence>
<accession>A0AAX1WV53</accession>
<dbReference type="AlphaFoldDB" id="A0AAX1WV53"/>
<protein>
    <recommendedName>
        <fullName evidence="3">BrnA antitoxin of type II toxin-antitoxin system</fullName>
    </recommendedName>
</protein>
<comment type="caution">
    <text evidence="1">The sequence shown here is derived from an EMBL/GenBank/DDBJ whole genome shotgun (WGS) entry which is preliminary data.</text>
</comment>
<dbReference type="RefSeq" id="WP_123675659.1">
    <property type="nucleotide sequence ID" value="NZ_RJVL01000003.1"/>
</dbReference>
<reference evidence="1 2" key="1">
    <citation type="submission" date="2018-11" db="EMBL/GenBank/DDBJ databases">
        <title>Genomic Encyclopedia of Type Strains, Phase IV (KMG-IV): sequencing the most valuable type-strain genomes for metagenomic binning, comparative biology and taxonomic classification.</title>
        <authorList>
            <person name="Goeker M."/>
        </authorList>
    </citation>
    <scope>NUCLEOTIDE SEQUENCE [LARGE SCALE GENOMIC DNA]</scope>
    <source>
        <strain evidence="1 2">DSM 15985</strain>
    </source>
</reference>
<dbReference type="EMBL" id="RJVL01000003">
    <property type="protein sequence ID" value="ROR47982.1"/>
    <property type="molecule type" value="Genomic_DNA"/>
</dbReference>
<evidence type="ECO:0008006" key="3">
    <source>
        <dbReference type="Google" id="ProtNLM"/>
    </source>
</evidence>
<name>A0AAX1WV53_9BURK</name>
<keyword evidence="2" id="KW-1185">Reference proteome</keyword>
<evidence type="ECO:0000313" key="1">
    <source>
        <dbReference type="EMBL" id="ROR47982.1"/>
    </source>
</evidence>
<sequence>MHSTNTTKVGASVPEKTKVAGGYQTTAATSKDSTPIFAWGLNENNIPPELLPKARAWFQRRMDYYAAKHGTAWADTREWIADYINEELREHLAKKGGSA</sequence>
<proteinExistence type="predicted"/>